<keyword evidence="2" id="KW-1185">Reference proteome</keyword>
<gene>
    <name evidence="1" type="ORF">NPX13_g6392</name>
</gene>
<accession>A0A9W8TLG7</accession>
<reference evidence="1" key="1">
    <citation type="submission" date="2022-07" db="EMBL/GenBank/DDBJ databases">
        <title>Genome Sequence of Xylaria arbuscula.</title>
        <authorList>
            <person name="Buettner E."/>
        </authorList>
    </citation>
    <scope>NUCLEOTIDE SEQUENCE</scope>
    <source>
        <strain evidence="1">VT107</strain>
    </source>
</reference>
<comment type="caution">
    <text evidence="1">The sequence shown here is derived from an EMBL/GenBank/DDBJ whole genome shotgun (WGS) entry which is preliminary data.</text>
</comment>
<name>A0A9W8TLG7_9PEZI</name>
<dbReference type="AlphaFoldDB" id="A0A9W8TLG7"/>
<dbReference type="EMBL" id="JANPWZ010001126">
    <property type="protein sequence ID" value="KAJ3568539.1"/>
    <property type="molecule type" value="Genomic_DNA"/>
</dbReference>
<evidence type="ECO:0000313" key="2">
    <source>
        <dbReference type="Proteomes" id="UP001148614"/>
    </source>
</evidence>
<evidence type="ECO:0000313" key="1">
    <source>
        <dbReference type="EMBL" id="KAJ3568539.1"/>
    </source>
</evidence>
<dbReference type="Proteomes" id="UP001148614">
    <property type="component" value="Unassembled WGS sequence"/>
</dbReference>
<sequence>MTIFNQKAALLGSSDISTVVPLPSMAHAATQQEANFQIIRLEKAPYQLCYSRDLVFAMRSSFTRIIGALALFSVSMAGPLSNAKRWQSPGTCNVDNNGVAGGTGTCLPYGQTIPYFCSRSFPCTELGNPCYQQEGQNLCVLEMNQKYYSEIGGQAVVG</sequence>
<proteinExistence type="predicted"/>
<protein>
    <submittedName>
        <fullName evidence="1">Uncharacterized protein</fullName>
    </submittedName>
</protein>
<organism evidence="1 2">
    <name type="scientific">Xylaria arbuscula</name>
    <dbReference type="NCBI Taxonomy" id="114810"/>
    <lineage>
        <taxon>Eukaryota</taxon>
        <taxon>Fungi</taxon>
        <taxon>Dikarya</taxon>
        <taxon>Ascomycota</taxon>
        <taxon>Pezizomycotina</taxon>
        <taxon>Sordariomycetes</taxon>
        <taxon>Xylariomycetidae</taxon>
        <taxon>Xylariales</taxon>
        <taxon>Xylariaceae</taxon>
        <taxon>Xylaria</taxon>
    </lineage>
</organism>